<feature type="domain" description="GST C-terminal" evidence="4">
    <location>
        <begin position="88"/>
        <end position="213"/>
    </location>
</feature>
<name>A0A8S4G8S4_PLUXY</name>
<accession>A0A8S4G8S4</accession>
<dbReference type="SFLD" id="SFLDG01153">
    <property type="entry name" value="Main.4:_Theta-like"/>
    <property type="match status" value="1"/>
</dbReference>
<dbReference type="InterPro" id="IPR036282">
    <property type="entry name" value="Glutathione-S-Trfase_C_sf"/>
</dbReference>
<dbReference type="GO" id="GO:0004364">
    <property type="term" value="F:glutathione transferase activity"/>
    <property type="evidence" value="ECO:0007669"/>
    <property type="project" value="TreeGrafter"/>
</dbReference>
<dbReference type="SFLD" id="SFLDS00019">
    <property type="entry name" value="Glutathione_Transferase_(cytos"/>
    <property type="match status" value="1"/>
</dbReference>
<evidence type="ECO:0000313" key="6">
    <source>
        <dbReference type="Proteomes" id="UP000653454"/>
    </source>
</evidence>
<protein>
    <submittedName>
        <fullName evidence="5">(diamondback moth) hypothetical protein</fullName>
    </submittedName>
</protein>
<dbReference type="PROSITE" id="PS50404">
    <property type="entry name" value="GST_NTER"/>
    <property type="match status" value="1"/>
</dbReference>
<reference evidence="5" key="1">
    <citation type="submission" date="2020-11" db="EMBL/GenBank/DDBJ databases">
        <authorList>
            <person name="Whiteford S."/>
        </authorList>
    </citation>
    <scope>NUCLEOTIDE SEQUENCE</scope>
</reference>
<evidence type="ECO:0000256" key="1">
    <source>
        <dbReference type="ARBA" id="ARBA00011738"/>
    </source>
</evidence>
<evidence type="ECO:0000259" key="4">
    <source>
        <dbReference type="PROSITE" id="PS50405"/>
    </source>
</evidence>
<dbReference type="PANTHER" id="PTHR43969:SF9">
    <property type="entry name" value="GLUTATHIONE S TRANSFERASE D10, ISOFORM A-RELATED"/>
    <property type="match status" value="1"/>
</dbReference>
<evidence type="ECO:0000259" key="3">
    <source>
        <dbReference type="PROSITE" id="PS50404"/>
    </source>
</evidence>
<dbReference type="SFLD" id="SFLDG00358">
    <property type="entry name" value="Main_(cytGST)"/>
    <property type="match status" value="1"/>
</dbReference>
<dbReference type="Gene3D" id="1.20.1050.10">
    <property type="match status" value="1"/>
</dbReference>
<dbReference type="InterPro" id="IPR004046">
    <property type="entry name" value="GST_C"/>
</dbReference>
<dbReference type="InterPro" id="IPR010987">
    <property type="entry name" value="Glutathione-S-Trfase_C-like"/>
</dbReference>
<dbReference type="Pfam" id="PF02798">
    <property type="entry name" value="GST_N"/>
    <property type="match status" value="1"/>
</dbReference>
<dbReference type="GO" id="GO:0006749">
    <property type="term" value="P:glutathione metabolic process"/>
    <property type="evidence" value="ECO:0007669"/>
    <property type="project" value="TreeGrafter"/>
</dbReference>
<comment type="similarity">
    <text evidence="2">Belongs to the GST superfamily.</text>
</comment>
<comment type="subunit">
    <text evidence="1">Homodimer.</text>
</comment>
<dbReference type="EMBL" id="CAJHNJ030000100">
    <property type="protein sequence ID" value="CAG9135338.1"/>
    <property type="molecule type" value="Genomic_DNA"/>
</dbReference>
<dbReference type="FunFam" id="3.40.30.10:FF:000034">
    <property type="entry name" value="glutathione S-transferase 1"/>
    <property type="match status" value="1"/>
</dbReference>
<dbReference type="PANTHER" id="PTHR43969">
    <property type="entry name" value="GLUTATHIONE S TRANSFERASE D10, ISOFORM A-RELATED"/>
    <property type="match status" value="1"/>
</dbReference>
<dbReference type="CDD" id="cd03045">
    <property type="entry name" value="GST_N_Delta_Epsilon"/>
    <property type="match status" value="1"/>
</dbReference>
<proteinExistence type="inferred from homology"/>
<dbReference type="InterPro" id="IPR004045">
    <property type="entry name" value="Glutathione_S-Trfase_N"/>
</dbReference>
<dbReference type="CDD" id="cd03177">
    <property type="entry name" value="GST_C_Delta_Epsilon"/>
    <property type="match status" value="1"/>
</dbReference>
<dbReference type="Gene3D" id="3.40.30.10">
    <property type="entry name" value="Glutaredoxin"/>
    <property type="match status" value="1"/>
</dbReference>
<evidence type="ECO:0000256" key="2">
    <source>
        <dbReference type="RuleBase" id="RU003494"/>
    </source>
</evidence>
<dbReference type="SUPFAM" id="SSF47616">
    <property type="entry name" value="GST C-terminal domain-like"/>
    <property type="match status" value="1"/>
</dbReference>
<dbReference type="InterPro" id="IPR036249">
    <property type="entry name" value="Thioredoxin-like_sf"/>
</dbReference>
<comment type="caution">
    <text evidence="5">The sequence shown here is derived from an EMBL/GenBank/DDBJ whole genome shotgun (WGS) entry which is preliminary data.</text>
</comment>
<dbReference type="FunFam" id="1.20.1050.10:FF:000007">
    <property type="entry name" value="Glutathione S-transferase 1-1"/>
    <property type="match status" value="1"/>
</dbReference>
<organism evidence="5 6">
    <name type="scientific">Plutella xylostella</name>
    <name type="common">Diamondback moth</name>
    <name type="synonym">Plutella maculipennis</name>
    <dbReference type="NCBI Taxonomy" id="51655"/>
    <lineage>
        <taxon>Eukaryota</taxon>
        <taxon>Metazoa</taxon>
        <taxon>Ecdysozoa</taxon>
        <taxon>Arthropoda</taxon>
        <taxon>Hexapoda</taxon>
        <taxon>Insecta</taxon>
        <taxon>Pterygota</taxon>
        <taxon>Neoptera</taxon>
        <taxon>Endopterygota</taxon>
        <taxon>Lepidoptera</taxon>
        <taxon>Glossata</taxon>
        <taxon>Ditrysia</taxon>
        <taxon>Yponomeutoidea</taxon>
        <taxon>Plutellidae</taxon>
        <taxon>Plutella</taxon>
    </lineage>
</organism>
<evidence type="ECO:0000313" key="5">
    <source>
        <dbReference type="EMBL" id="CAG9135338.1"/>
    </source>
</evidence>
<gene>
    <name evidence="5" type="ORF">PLXY2_LOCUS13582</name>
</gene>
<dbReference type="Pfam" id="PF00043">
    <property type="entry name" value="GST_C"/>
    <property type="match status" value="1"/>
</dbReference>
<dbReference type="PROSITE" id="PS50405">
    <property type="entry name" value="GST_CTER"/>
    <property type="match status" value="1"/>
</dbReference>
<dbReference type="AlphaFoldDB" id="A0A8S4G8S4"/>
<dbReference type="InterPro" id="IPR040079">
    <property type="entry name" value="Glutathione_S-Trfase"/>
</dbReference>
<sequence length="219" mass="24217">MAIDLYLTPGSAPCRLVLLTAAALNIQLNLNHVDLRAGEQFSPDFLKLNPQHTVPTIVDQGFALWESRAISRYLVNKYGHGSTLYPEDPQSRALVDQRLDFDLGTLYPKFADYFYPQVFGSAPADPEKLKKLHEVLGFLDIFLGDEKYAAGSDLTIADLSLVATVSTIDAAGISLDDFPNIHRWFELVKSTAPDYENANGKGIKAFKELVAQLNAKTEL</sequence>
<dbReference type="Proteomes" id="UP000653454">
    <property type="component" value="Unassembled WGS sequence"/>
</dbReference>
<keyword evidence="6" id="KW-1185">Reference proteome</keyword>
<dbReference type="SUPFAM" id="SSF52833">
    <property type="entry name" value="Thioredoxin-like"/>
    <property type="match status" value="1"/>
</dbReference>
<feature type="domain" description="GST N-terminal" evidence="3">
    <location>
        <begin position="1"/>
        <end position="82"/>
    </location>
</feature>